<dbReference type="SUPFAM" id="SSF54695">
    <property type="entry name" value="POZ domain"/>
    <property type="match status" value="1"/>
</dbReference>
<keyword evidence="3" id="KW-1185">Reference proteome</keyword>
<dbReference type="VEuPathDB" id="AmoebaDB:NF0035180"/>
<name>A0A6A5C6D6_NAEFO</name>
<dbReference type="InterPro" id="IPR000210">
    <property type="entry name" value="BTB/POZ_dom"/>
</dbReference>
<dbReference type="GeneID" id="68118547"/>
<protein>
    <recommendedName>
        <fullName evidence="1">BTB domain-containing protein</fullName>
    </recommendedName>
</protein>
<gene>
    <name evidence="2" type="ORF">FDP41_011332</name>
</gene>
<dbReference type="PROSITE" id="PS50097">
    <property type="entry name" value="BTB"/>
    <property type="match status" value="1"/>
</dbReference>
<comment type="caution">
    <text evidence="2">The sequence shown here is derived from an EMBL/GenBank/DDBJ whole genome shotgun (WGS) entry which is preliminary data.</text>
</comment>
<sequence length="231" mass="27318">MNGNEEVEVLYLNKLVICSQSDFFKAMFSEHISMMEACSHEFIVDAQEDDIALFKIMMQSIYDMEILNHWKLDLLMDIYLLYDKYGFIGQKTYLMERIIGVTEYLSNKVEMATTIFSKFSIAIQLLSWKTVQKVISMTRAFWLIGDNNLECLEMYVFYCTIFDFNAALIHEWIFNSIKCKCFQLQKLKDILQKINRKFNSSRNEMKTIQLSWASSDPIYQYILNTICEVIN</sequence>
<dbReference type="VEuPathDB" id="AmoebaDB:NfTy_019870"/>
<dbReference type="RefSeq" id="XP_044567115.1">
    <property type="nucleotide sequence ID" value="XM_044701729.1"/>
</dbReference>
<dbReference type="Pfam" id="PF00651">
    <property type="entry name" value="BTB"/>
    <property type="match status" value="1"/>
</dbReference>
<dbReference type="CDD" id="cd18186">
    <property type="entry name" value="BTB_POZ_ZBTB_KLHL-like"/>
    <property type="match status" value="1"/>
</dbReference>
<dbReference type="AlphaFoldDB" id="A0A6A5C6D6"/>
<dbReference type="OrthoDB" id="10449869at2759"/>
<organism evidence="2 3">
    <name type="scientific">Naegleria fowleri</name>
    <name type="common">Brain eating amoeba</name>
    <dbReference type="NCBI Taxonomy" id="5763"/>
    <lineage>
        <taxon>Eukaryota</taxon>
        <taxon>Discoba</taxon>
        <taxon>Heterolobosea</taxon>
        <taxon>Tetramitia</taxon>
        <taxon>Eutetramitia</taxon>
        <taxon>Vahlkampfiidae</taxon>
        <taxon>Naegleria</taxon>
    </lineage>
</organism>
<evidence type="ECO:0000313" key="2">
    <source>
        <dbReference type="EMBL" id="KAF0982402.1"/>
    </source>
</evidence>
<evidence type="ECO:0000259" key="1">
    <source>
        <dbReference type="PROSITE" id="PS50097"/>
    </source>
</evidence>
<dbReference type="Proteomes" id="UP000444721">
    <property type="component" value="Unassembled WGS sequence"/>
</dbReference>
<dbReference type="InterPro" id="IPR011333">
    <property type="entry name" value="SKP1/BTB/POZ_sf"/>
</dbReference>
<dbReference type="VEuPathDB" id="AmoebaDB:FDP41_011332"/>
<proteinExistence type="predicted"/>
<feature type="domain" description="BTB" evidence="1">
    <location>
        <begin position="1"/>
        <end position="66"/>
    </location>
</feature>
<dbReference type="EMBL" id="VFQX01000009">
    <property type="protein sequence ID" value="KAF0982402.1"/>
    <property type="molecule type" value="Genomic_DNA"/>
</dbReference>
<reference evidence="2 3" key="1">
    <citation type="journal article" date="2019" name="Sci. Rep.">
        <title>Nanopore sequencing improves the draft genome of the human pathogenic amoeba Naegleria fowleri.</title>
        <authorList>
            <person name="Liechti N."/>
            <person name="Schurch N."/>
            <person name="Bruggmann R."/>
            <person name="Wittwer M."/>
        </authorList>
    </citation>
    <scope>NUCLEOTIDE SEQUENCE [LARGE SCALE GENOMIC DNA]</scope>
    <source>
        <strain evidence="2 3">ATCC 30894</strain>
    </source>
</reference>
<evidence type="ECO:0000313" key="3">
    <source>
        <dbReference type="Proteomes" id="UP000444721"/>
    </source>
</evidence>
<accession>A0A6A5C6D6</accession>
<dbReference type="Gene3D" id="3.30.710.10">
    <property type="entry name" value="Potassium Channel Kv1.1, Chain A"/>
    <property type="match status" value="1"/>
</dbReference>